<keyword evidence="7" id="KW-0067">ATP-binding</keyword>
<dbReference type="Proteomes" id="UP000011021">
    <property type="component" value="Unassembled WGS sequence"/>
</dbReference>
<dbReference type="InterPro" id="IPR050388">
    <property type="entry name" value="ABC_Ni/Peptide_Import"/>
</dbReference>
<evidence type="ECO:0000256" key="9">
    <source>
        <dbReference type="SAM" id="MobiDB-lite"/>
    </source>
</evidence>
<keyword evidence="5" id="KW-0997">Cell inner membrane</keyword>
<proteinExistence type="inferred from homology"/>
<reference evidence="11 12" key="1">
    <citation type="submission" date="2010-12" db="EMBL/GenBank/DDBJ databases">
        <authorList>
            <person name="Muzny D."/>
            <person name="Qin X."/>
            <person name="Deng J."/>
            <person name="Jiang H."/>
            <person name="Liu Y."/>
            <person name="Qu J."/>
            <person name="Song X.-Z."/>
            <person name="Zhang L."/>
            <person name="Thornton R."/>
            <person name="Coyle M."/>
            <person name="Francisco L."/>
            <person name="Jackson L."/>
            <person name="Javaid M."/>
            <person name="Korchina V."/>
            <person name="Kovar C."/>
            <person name="Mata R."/>
            <person name="Mathew T."/>
            <person name="Ngo R."/>
            <person name="Nguyen L."/>
            <person name="Nguyen N."/>
            <person name="Okwuonu G."/>
            <person name="Ongeri F."/>
            <person name="Pham C."/>
            <person name="Simmons D."/>
            <person name="Wilczek-Boney K."/>
            <person name="Hale W."/>
            <person name="Jakkamsetti A."/>
            <person name="Pham P."/>
            <person name="Ruth R."/>
            <person name="San Lucas F."/>
            <person name="Warren J."/>
            <person name="Zhang J."/>
            <person name="Zhao Z."/>
            <person name="Zhou C."/>
            <person name="Zhu D."/>
            <person name="Lee S."/>
            <person name="Bess C."/>
            <person name="Blankenburg K."/>
            <person name="Forbes L."/>
            <person name="Fu Q."/>
            <person name="Gubbala S."/>
            <person name="Hirani K."/>
            <person name="Jayaseelan J.C."/>
            <person name="Lara F."/>
            <person name="Munidasa M."/>
            <person name="Palculict T."/>
            <person name="Patil S."/>
            <person name="Pu L.-L."/>
            <person name="Saada N."/>
            <person name="Tang L."/>
            <person name="Weissenberger G."/>
            <person name="Zhu Y."/>
            <person name="Hemphill L."/>
            <person name="Shang Y."/>
            <person name="Youmans B."/>
            <person name="Ayvaz T."/>
            <person name="Ross M."/>
            <person name="Santibanez J."/>
            <person name="Aqrawi P."/>
            <person name="Gross S."/>
            <person name="Joshi V."/>
            <person name="Fowler G."/>
            <person name="Nazareth L."/>
            <person name="Reid J."/>
            <person name="Worley K."/>
            <person name="Petrosino J."/>
            <person name="Highlander S."/>
            <person name="Gibbs R."/>
        </authorList>
    </citation>
    <scope>NUCLEOTIDE SEQUENCE [LARGE SCALE GENOMIC DNA]</scope>
    <source>
        <strain evidence="11 12">ATCC 51599</strain>
    </source>
</reference>
<evidence type="ECO:0000256" key="6">
    <source>
        <dbReference type="ARBA" id="ARBA00022741"/>
    </source>
</evidence>
<dbReference type="SMART" id="SM00382">
    <property type="entry name" value="AAA"/>
    <property type="match status" value="2"/>
</dbReference>
<evidence type="ECO:0000256" key="8">
    <source>
        <dbReference type="ARBA" id="ARBA00023136"/>
    </source>
</evidence>
<dbReference type="Pfam" id="PF08352">
    <property type="entry name" value="oligo_HPY"/>
    <property type="match status" value="2"/>
</dbReference>
<dbReference type="GO" id="GO:0015833">
    <property type="term" value="P:peptide transport"/>
    <property type="evidence" value="ECO:0007669"/>
    <property type="project" value="InterPro"/>
</dbReference>
<evidence type="ECO:0000256" key="4">
    <source>
        <dbReference type="ARBA" id="ARBA00022475"/>
    </source>
</evidence>
<evidence type="ECO:0000256" key="2">
    <source>
        <dbReference type="ARBA" id="ARBA00005417"/>
    </source>
</evidence>
<evidence type="ECO:0000256" key="1">
    <source>
        <dbReference type="ARBA" id="ARBA00004417"/>
    </source>
</evidence>
<dbReference type="InterPro" id="IPR003439">
    <property type="entry name" value="ABC_transporter-like_ATP-bd"/>
</dbReference>
<dbReference type="GO" id="GO:0016887">
    <property type="term" value="F:ATP hydrolysis activity"/>
    <property type="evidence" value="ECO:0007669"/>
    <property type="project" value="InterPro"/>
</dbReference>
<dbReference type="GO" id="GO:0055085">
    <property type="term" value="P:transmembrane transport"/>
    <property type="evidence" value="ECO:0007669"/>
    <property type="project" value="UniProtKB-ARBA"/>
</dbReference>
<protein>
    <submittedName>
        <fullName evidence="11">Putative phosphonate C-P lyase system protein PhnK</fullName>
    </submittedName>
</protein>
<dbReference type="Gene3D" id="3.40.50.300">
    <property type="entry name" value="P-loop containing nucleotide triphosphate hydrolases"/>
    <property type="match status" value="2"/>
</dbReference>
<dbReference type="InterPro" id="IPR027417">
    <property type="entry name" value="P-loop_NTPase"/>
</dbReference>
<accession>E7S0U5</accession>
<dbReference type="NCBIfam" id="NF007739">
    <property type="entry name" value="PRK10419.1"/>
    <property type="match status" value="2"/>
</dbReference>
<keyword evidence="4" id="KW-1003">Cell membrane</keyword>
<dbReference type="EMBL" id="AEQP01000024">
    <property type="protein sequence ID" value="EFV93760.1"/>
    <property type="molecule type" value="Genomic_DNA"/>
</dbReference>
<dbReference type="GO" id="GO:0016829">
    <property type="term" value="F:lyase activity"/>
    <property type="evidence" value="ECO:0007669"/>
    <property type="project" value="UniProtKB-KW"/>
</dbReference>
<dbReference type="SUPFAM" id="SSF52540">
    <property type="entry name" value="P-loop containing nucleoside triphosphate hydrolases"/>
    <property type="match status" value="2"/>
</dbReference>
<evidence type="ECO:0000313" key="11">
    <source>
        <dbReference type="EMBL" id="EFV93760.1"/>
    </source>
</evidence>
<sequence length="615" mass="67438">MTGCATPSIPACTEVPVTDTPKPLLVADALDVIFDTYRGPHQVLHQVSFHIAPGEILGVVGESGAGKSMTGLAVAGLIEAPGRLAHGSVTLEGVRIDTLQGDAIRRLRGRRIGMVFQDPLTSLNPVLTIGQQLTETIRTHLPLSERQATERALALLAEVEIPQPEWRLSQYPHQLSGGMRQRVAIALALCADPCLLIADEPTTALDVSVQAQIIALLRRLCRQRGLSAMLITHDMGVIAETADRVMVMYGGRVLETGPVRQVLQHPRHRYTRALMAAIPSVTRRQHRLPVPGVATSSSEMDDGNVPQSLSEVDDGAPQWQAQPPKAVESASAADQSEEADAGTPLLAVENLSRRFDLSSGWLQRLLSREPRRILQAVDNVGFTITRGRTFGLVGESGSGKSTVARMVAGLLKPDSGRIVFEGIDRWSRDAARLPAERRLALRRRCQMIFQDPYASLNPRWRVARLIAEPLHVLGLATDHDEIEARVIDMLRHVRMSPDDARKYPHQFSGGQRQRIAIARALISQPDFIICDEPTSALDVSVQAQVLNLMRDLQDEYGLTYLLISHDLAVIRFMCDDIGVMQQGRMVEQGRAQAVLDDPQDPYTRQLLAAIPSLGV</sequence>
<feature type="domain" description="ABC transporter" evidence="10">
    <location>
        <begin position="346"/>
        <end position="607"/>
    </location>
</feature>
<keyword evidence="6" id="KW-0547">Nucleotide-binding</keyword>
<dbReference type="Pfam" id="PF00005">
    <property type="entry name" value="ABC_tran"/>
    <property type="match status" value="2"/>
</dbReference>
<dbReference type="PROSITE" id="PS50893">
    <property type="entry name" value="ABC_TRANSPORTER_2"/>
    <property type="match status" value="2"/>
</dbReference>
<dbReference type="PROSITE" id="PS00211">
    <property type="entry name" value="ABC_TRANSPORTER_1"/>
    <property type="match status" value="2"/>
</dbReference>
<feature type="domain" description="ABC transporter" evidence="10">
    <location>
        <begin position="27"/>
        <end position="275"/>
    </location>
</feature>
<gene>
    <name evidence="11" type="ORF">HMPREF0551_2656</name>
</gene>
<keyword evidence="8" id="KW-0472">Membrane</keyword>
<dbReference type="GO" id="GO:0005524">
    <property type="term" value="F:ATP binding"/>
    <property type="evidence" value="ECO:0007669"/>
    <property type="project" value="UniProtKB-KW"/>
</dbReference>
<evidence type="ECO:0000313" key="12">
    <source>
        <dbReference type="Proteomes" id="UP000011021"/>
    </source>
</evidence>
<keyword evidence="11" id="KW-0456">Lyase</keyword>
<comment type="subcellular location">
    <subcellularLocation>
        <location evidence="1">Cell inner membrane</location>
        <topology evidence="1">Peripheral membrane protein</topology>
    </subcellularLocation>
</comment>
<comment type="similarity">
    <text evidence="2">Belongs to the ABC transporter superfamily.</text>
</comment>
<dbReference type="AlphaFoldDB" id="E7S0U5"/>
<dbReference type="GO" id="GO:0005886">
    <property type="term" value="C:plasma membrane"/>
    <property type="evidence" value="ECO:0007669"/>
    <property type="project" value="UniProtKB-SubCell"/>
</dbReference>
<dbReference type="eggNOG" id="COG4172">
    <property type="taxonomic scope" value="Bacteria"/>
</dbReference>
<keyword evidence="3" id="KW-0813">Transport</keyword>
<dbReference type="CDD" id="cd03257">
    <property type="entry name" value="ABC_NikE_OppD_transporters"/>
    <property type="match status" value="2"/>
</dbReference>
<evidence type="ECO:0000256" key="3">
    <source>
        <dbReference type="ARBA" id="ARBA00022448"/>
    </source>
</evidence>
<dbReference type="PANTHER" id="PTHR43297">
    <property type="entry name" value="OLIGOPEPTIDE TRANSPORT ATP-BINDING PROTEIN APPD"/>
    <property type="match status" value="1"/>
</dbReference>
<dbReference type="NCBIfam" id="NF008453">
    <property type="entry name" value="PRK11308.1"/>
    <property type="match status" value="2"/>
</dbReference>
<evidence type="ECO:0000259" key="10">
    <source>
        <dbReference type="PROSITE" id="PS50893"/>
    </source>
</evidence>
<organism evidence="11 12">
    <name type="scientific">Lautropia mirabilis ATCC 51599</name>
    <dbReference type="NCBI Taxonomy" id="887898"/>
    <lineage>
        <taxon>Bacteria</taxon>
        <taxon>Pseudomonadati</taxon>
        <taxon>Pseudomonadota</taxon>
        <taxon>Betaproteobacteria</taxon>
        <taxon>Burkholderiales</taxon>
        <taxon>Burkholderiaceae</taxon>
        <taxon>Lautropia</taxon>
    </lineage>
</organism>
<dbReference type="PANTHER" id="PTHR43297:SF2">
    <property type="entry name" value="DIPEPTIDE TRANSPORT ATP-BINDING PROTEIN DPPD"/>
    <property type="match status" value="1"/>
</dbReference>
<dbReference type="InterPro" id="IPR013563">
    <property type="entry name" value="Oligopep_ABC_C"/>
</dbReference>
<dbReference type="STRING" id="887898.HMPREF0551_2656"/>
<dbReference type="FunFam" id="3.40.50.300:FF:000016">
    <property type="entry name" value="Oligopeptide ABC transporter ATP-binding component"/>
    <property type="match status" value="2"/>
</dbReference>
<evidence type="ECO:0000256" key="7">
    <source>
        <dbReference type="ARBA" id="ARBA00022840"/>
    </source>
</evidence>
<feature type="region of interest" description="Disordered" evidence="9">
    <location>
        <begin position="289"/>
        <end position="340"/>
    </location>
</feature>
<name>E7S0U5_9BURK</name>
<keyword evidence="12" id="KW-1185">Reference proteome</keyword>
<evidence type="ECO:0000256" key="5">
    <source>
        <dbReference type="ARBA" id="ARBA00022519"/>
    </source>
</evidence>
<dbReference type="HOGENOM" id="CLU_000604_86_2_4"/>
<dbReference type="InterPro" id="IPR017871">
    <property type="entry name" value="ABC_transporter-like_CS"/>
</dbReference>
<comment type="caution">
    <text evidence="11">The sequence shown here is derived from an EMBL/GenBank/DDBJ whole genome shotgun (WGS) entry which is preliminary data.</text>
</comment>
<dbReference type="InterPro" id="IPR003593">
    <property type="entry name" value="AAA+_ATPase"/>
</dbReference>